<reference evidence="2 3" key="1">
    <citation type="journal article" date="2021" name="MBio">
        <title>Poor Competitiveness of Bradyrhizobium in Pigeon Pea Root Colonization in Indian Soils.</title>
        <authorList>
            <person name="Chalasani D."/>
            <person name="Basu A."/>
            <person name="Pullabhotla S.V.S.R.N."/>
            <person name="Jorrin B."/>
            <person name="Neal A.L."/>
            <person name="Poole P.S."/>
            <person name="Podile A.R."/>
            <person name="Tkacz A."/>
        </authorList>
    </citation>
    <scope>NUCLEOTIDE SEQUENCE [LARGE SCALE GENOMIC DNA]</scope>
    <source>
        <strain evidence="2 3">HU44</strain>
    </source>
</reference>
<evidence type="ECO:0000313" key="3">
    <source>
        <dbReference type="Proteomes" id="UP000757604"/>
    </source>
</evidence>
<name>A0ABS7HFS0_9HYPH</name>
<evidence type="ECO:0000313" key="2">
    <source>
        <dbReference type="EMBL" id="MBW9065536.1"/>
    </source>
</evidence>
<keyword evidence="1" id="KW-0812">Transmembrane</keyword>
<dbReference type="RefSeq" id="WP_220373491.1">
    <property type="nucleotide sequence ID" value="NZ_JAEUAO010000005.1"/>
</dbReference>
<accession>A0ABS7HFS0</accession>
<sequence length="63" mass="6703">MIIAADMPIESARNNCACQQHSDRIGFSLAGMALASMIIVSFTYHSVRPTRSAAAAVRNMCGS</sequence>
<gene>
    <name evidence="2" type="ORF">JNB71_19720</name>
</gene>
<feature type="transmembrane region" description="Helical" evidence="1">
    <location>
        <begin position="25"/>
        <end position="44"/>
    </location>
</feature>
<comment type="caution">
    <text evidence="2">The sequence shown here is derived from an EMBL/GenBank/DDBJ whole genome shotgun (WGS) entry which is preliminary data.</text>
</comment>
<keyword evidence="1" id="KW-1133">Transmembrane helix</keyword>
<keyword evidence="3" id="KW-1185">Reference proteome</keyword>
<dbReference type="EMBL" id="JAEUAO010000005">
    <property type="protein sequence ID" value="MBW9065536.1"/>
    <property type="molecule type" value="Genomic_DNA"/>
</dbReference>
<proteinExistence type="predicted"/>
<keyword evidence="1" id="KW-0472">Membrane</keyword>
<evidence type="ECO:0000256" key="1">
    <source>
        <dbReference type="SAM" id="Phobius"/>
    </source>
</evidence>
<dbReference type="Proteomes" id="UP000757604">
    <property type="component" value="Unassembled WGS sequence"/>
</dbReference>
<protein>
    <submittedName>
        <fullName evidence="2">Uncharacterized protein</fullName>
    </submittedName>
</protein>
<organism evidence="2 3">
    <name type="scientific">Rhizobium herbae</name>
    <dbReference type="NCBI Taxonomy" id="508661"/>
    <lineage>
        <taxon>Bacteria</taxon>
        <taxon>Pseudomonadati</taxon>
        <taxon>Pseudomonadota</taxon>
        <taxon>Alphaproteobacteria</taxon>
        <taxon>Hyphomicrobiales</taxon>
        <taxon>Rhizobiaceae</taxon>
        <taxon>Rhizobium/Agrobacterium group</taxon>
        <taxon>Rhizobium</taxon>
    </lineage>
</organism>